<reference evidence="2" key="1">
    <citation type="submission" date="2012-04" db="EMBL/GenBank/DDBJ databases">
        <title>The Genome Sequence of Loa loa.</title>
        <authorList>
            <consortium name="The Broad Institute Genome Sequencing Platform"/>
            <consortium name="Broad Institute Genome Sequencing Center for Infectious Disease"/>
            <person name="Nutman T.B."/>
            <person name="Fink D.L."/>
            <person name="Russ C."/>
            <person name="Young S."/>
            <person name="Zeng Q."/>
            <person name="Gargeya S."/>
            <person name="Alvarado L."/>
            <person name="Berlin A."/>
            <person name="Chapman S.B."/>
            <person name="Chen Z."/>
            <person name="Freedman E."/>
            <person name="Gellesch M."/>
            <person name="Goldberg J."/>
            <person name="Griggs A."/>
            <person name="Gujja S."/>
            <person name="Heilman E.R."/>
            <person name="Heiman D."/>
            <person name="Howarth C."/>
            <person name="Mehta T."/>
            <person name="Neiman D."/>
            <person name="Pearson M."/>
            <person name="Roberts A."/>
            <person name="Saif S."/>
            <person name="Shea T."/>
            <person name="Shenoy N."/>
            <person name="Sisk P."/>
            <person name="Stolte C."/>
            <person name="Sykes S."/>
            <person name="White J."/>
            <person name="Yandava C."/>
            <person name="Haas B."/>
            <person name="Henn M.R."/>
            <person name="Nusbaum C."/>
            <person name="Birren B."/>
        </authorList>
    </citation>
    <scope>NUCLEOTIDE SEQUENCE [LARGE SCALE GENOMIC DNA]</scope>
</reference>
<dbReference type="AlphaFoldDB" id="A0A1I7VKT3"/>
<dbReference type="PROSITE" id="PS50994">
    <property type="entry name" value="INTEGRASE"/>
    <property type="match status" value="1"/>
</dbReference>
<dbReference type="InterPro" id="IPR012337">
    <property type="entry name" value="RNaseH-like_sf"/>
</dbReference>
<dbReference type="GO" id="GO:0003676">
    <property type="term" value="F:nucleic acid binding"/>
    <property type="evidence" value="ECO:0007669"/>
    <property type="project" value="InterPro"/>
</dbReference>
<dbReference type="Pfam" id="PF05380">
    <property type="entry name" value="Peptidase_A17"/>
    <property type="match status" value="1"/>
</dbReference>
<protein>
    <submittedName>
        <fullName evidence="3">Integrase catalytic domain-containing protein</fullName>
    </submittedName>
</protein>
<evidence type="ECO:0000259" key="1">
    <source>
        <dbReference type="PROSITE" id="PS50994"/>
    </source>
</evidence>
<dbReference type="GO" id="GO:0015074">
    <property type="term" value="P:DNA integration"/>
    <property type="evidence" value="ECO:0007669"/>
    <property type="project" value="InterPro"/>
</dbReference>
<dbReference type="PANTHER" id="PTHR47331">
    <property type="entry name" value="PHD-TYPE DOMAIN-CONTAINING PROTEIN"/>
    <property type="match status" value="1"/>
</dbReference>
<reference evidence="3" key="2">
    <citation type="submission" date="2016-11" db="UniProtKB">
        <authorList>
            <consortium name="WormBaseParasite"/>
        </authorList>
    </citation>
    <scope>IDENTIFICATION</scope>
</reference>
<dbReference type="STRING" id="7209.A0A1I7VKT3"/>
<keyword evidence="2" id="KW-1185">Reference proteome</keyword>
<dbReference type="InterPro" id="IPR036397">
    <property type="entry name" value="RNaseH_sf"/>
</dbReference>
<evidence type="ECO:0000313" key="2">
    <source>
        <dbReference type="Proteomes" id="UP000095285"/>
    </source>
</evidence>
<sequence length="575" mass="67101">MLSANGTRGAINKYHEVKDIFKKAAMNIREFLSNDQNFNKAIPKQDKIEGDTIRVTLKPWIEHEFTKQSILQYDPLGFLVPIMIQFKLFLQNLWKRNNSWDQIVDKDDKEAWRSLTKEWLADIIEIPRLATKKLSDQQLHVFTDASSVAYSAVVYILNKHVDERNSAIFFAKSRLAPIKGMIIPRLKLLAILTGVRAANKQLCYKVIEYGKNRSGVMVEFEMCITLDTKSIEIITQIHTKPSKRNMKGKFFISICTKATKRLSPVKLRQYKLWWEGPSWLTGPESGWPQWEHQSIEELKDKEERIVAKVASQTIEVTQFSLIYGSRFSKWSKLVRTTVWALKFIKLTTKGEVEWIGYNRCRQKQAQTEGLNEEEREEWNLYCDDRKLWRSQSRLKNSELDEESKIQSTYRGIIRAANVGQLSHLNYQLCPIFLNHEFYFKTFAKIGLDYFGPISIKIEVGVTKRWITLFTCFTRKAVHLETVENLSAESFLHVLRRFISRQGYPGRVLSDNASQFQVVFKPMKEQEHTRIGEFLAEKGMVWENITPRAPWSGGLYKRLIGLIKKVMRRAIGRKLL</sequence>
<dbReference type="Proteomes" id="UP000095285">
    <property type="component" value="Unassembled WGS sequence"/>
</dbReference>
<organism evidence="2 3">
    <name type="scientific">Loa loa</name>
    <name type="common">Eye worm</name>
    <name type="synonym">Filaria loa</name>
    <dbReference type="NCBI Taxonomy" id="7209"/>
    <lineage>
        <taxon>Eukaryota</taxon>
        <taxon>Metazoa</taxon>
        <taxon>Ecdysozoa</taxon>
        <taxon>Nematoda</taxon>
        <taxon>Chromadorea</taxon>
        <taxon>Rhabditida</taxon>
        <taxon>Spirurina</taxon>
        <taxon>Spiruromorpha</taxon>
        <taxon>Filarioidea</taxon>
        <taxon>Onchocercidae</taxon>
        <taxon>Loa</taxon>
    </lineage>
</organism>
<accession>A0A1I7VKT3</accession>
<dbReference type="SUPFAM" id="SSF53098">
    <property type="entry name" value="Ribonuclease H-like"/>
    <property type="match status" value="1"/>
</dbReference>
<evidence type="ECO:0000313" key="3">
    <source>
        <dbReference type="WBParaSite" id="EN70_3662"/>
    </source>
</evidence>
<feature type="domain" description="Integrase catalytic" evidence="1">
    <location>
        <begin position="426"/>
        <end position="575"/>
    </location>
</feature>
<dbReference type="InterPro" id="IPR001584">
    <property type="entry name" value="Integrase_cat-core"/>
</dbReference>
<name>A0A1I7VKT3_LOALO</name>
<proteinExistence type="predicted"/>
<dbReference type="InterPro" id="IPR008042">
    <property type="entry name" value="Retrotrans_Pao"/>
</dbReference>
<dbReference type="Gene3D" id="3.30.420.10">
    <property type="entry name" value="Ribonuclease H-like superfamily/Ribonuclease H"/>
    <property type="match status" value="1"/>
</dbReference>
<dbReference type="WBParaSite" id="EN70_3662">
    <property type="protein sequence ID" value="EN70_3662"/>
    <property type="gene ID" value="EN70_3662"/>
</dbReference>